<dbReference type="Pfam" id="PF10213">
    <property type="entry name" value="MRP-S28"/>
    <property type="match status" value="1"/>
</dbReference>
<evidence type="ECO:0000259" key="1">
    <source>
        <dbReference type="Pfam" id="PF10213"/>
    </source>
</evidence>
<organism evidence="2 3">
    <name type="scientific">Sporisorium scitamineum</name>
    <dbReference type="NCBI Taxonomy" id="49012"/>
    <lineage>
        <taxon>Eukaryota</taxon>
        <taxon>Fungi</taxon>
        <taxon>Dikarya</taxon>
        <taxon>Basidiomycota</taxon>
        <taxon>Ustilaginomycotina</taxon>
        <taxon>Ustilaginomycetes</taxon>
        <taxon>Ustilaginales</taxon>
        <taxon>Ustilaginaceae</taxon>
        <taxon>Sporisorium</taxon>
    </lineage>
</organism>
<feature type="domain" description="Small ribosomal subunit protein mS35 mitochondrial conserved" evidence="1">
    <location>
        <begin position="1"/>
        <end position="57"/>
    </location>
</feature>
<protein>
    <recommendedName>
        <fullName evidence="1">Small ribosomal subunit protein mS35 mitochondrial conserved domain-containing protein</fullName>
    </recommendedName>
</protein>
<keyword evidence="3" id="KW-1185">Reference proteome</keyword>
<gene>
    <name evidence="2" type="primary">SSCI58610.1</name>
</gene>
<dbReference type="InterPro" id="IPR019349">
    <property type="entry name" value="Ribosomal_mS35_mit"/>
</dbReference>
<reference evidence="3" key="1">
    <citation type="submission" date="2014-06" db="EMBL/GenBank/DDBJ databases">
        <authorList>
            <person name="Berkman P.J."/>
        </authorList>
    </citation>
    <scope>NUCLEOTIDE SEQUENCE [LARGE SCALE GENOMIC DNA]</scope>
</reference>
<proteinExistence type="predicted"/>
<evidence type="ECO:0000313" key="2">
    <source>
        <dbReference type="EMBL" id="CDS01109.1"/>
    </source>
</evidence>
<dbReference type="STRING" id="49012.A0A0F7S1C2"/>
<name>A0A0F7S1C2_9BASI</name>
<dbReference type="Proteomes" id="UP000242770">
    <property type="component" value="Unassembled WGS sequence"/>
</dbReference>
<accession>A0A0F7S1C2</accession>
<evidence type="ECO:0000313" key="3">
    <source>
        <dbReference type="Proteomes" id="UP000242770"/>
    </source>
</evidence>
<sequence>MKWCSDALDALVKEANVRTKEVDDLPLDSRSSLIRQDKKRHYLRDDRPTLKDFPKQWFTVTACDETPACDALTGFEGAIEIVAA</sequence>
<dbReference type="EMBL" id="CCFA01003527">
    <property type="protein sequence ID" value="CDS01109.1"/>
    <property type="molecule type" value="Genomic_DNA"/>
</dbReference>
<dbReference type="AlphaFoldDB" id="A0A0F7S1C2"/>